<protein>
    <submittedName>
        <fullName evidence="4">Lipoprotein</fullName>
    </submittedName>
</protein>
<organism evidence="4 5">
    <name type="scientific">Bacteroides faecalis</name>
    <dbReference type="NCBI Taxonomy" id="2447885"/>
    <lineage>
        <taxon>Bacteria</taxon>
        <taxon>Pseudomonadati</taxon>
        <taxon>Bacteroidota</taxon>
        <taxon>Bacteroidia</taxon>
        <taxon>Bacteroidales</taxon>
        <taxon>Bacteroidaceae</taxon>
        <taxon>Bacteroides</taxon>
    </lineage>
</organism>
<sequence>MKNIFNLGTFLFLFTLCGCDNDSKEIFEGVDNHINSFTLTSIGGSRYEAAIIGNQIVMTIPQNESLQDAKVEYSVCEQTDLFPSPANIKDWNSEHVFRVVSHNQTLKDYIYTVKRTDVNSEGTIELLTQADVNAFAKTGINTIEGNLILGSINGTTDDPVKDLSPLSGLTNVRYNIVINNSFAGSSLAGLENIVSAGGLTIGSATTPTTPKEGIAVVLSSLESLGQLQINSSQVTALIFPKLKTVGDTYIDANMLAMTDFSSLETCDENFIMKASSGNTYLTTLALPVFNHVRCNMQIEKYTKIETLSLPKLEKVGGNVTLSTLGSITELSLPQFTQCGGNFSSANLDKATKISLPKLVSVPTLSLTGNTSNSSTEEIELPLLENVSNDLTIKMGALSIETLSLPALKNVGGKLDIEYLKSLTSLEIPSLSSVGTSIYLYYLVVLSTLDINKVENLPSLEIVACYQLADIKANAELSNVKFNAGSQVGAVVPTFVVPTKINGKLEVSNYRYLSEDDWILKNVTYIGTFTYSGNGIAGTVNAIFEDLKEIGTFDVSNGYYFKSISFPKLKEVTEKFTLNYSQNIKNGGINMPVLKKIKSLTFNGSSYASGASSFKLRTNLEDFSNVEEIGDVTIKWWGAISDFSGLKKAVPSLTSTTWNVLENLVYNPTYQDMVDGKYTKE</sequence>
<evidence type="ECO:0000313" key="5">
    <source>
        <dbReference type="Proteomes" id="UP000288079"/>
    </source>
</evidence>
<gene>
    <name evidence="4" type="ORF">KGMB02408_39540</name>
</gene>
<keyword evidence="5" id="KW-1185">Reference proteome</keyword>
<dbReference type="PANTHER" id="PTHR31018">
    <property type="entry name" value="SPORULATION-SPECIFIC PROTEIN-RELATED"/>
    <property type="match status" value="1"/>
</dbReference>
<dbReference type="AlphaFoldDB" id="A0A401LZN3"/>
<dbReference type="InterPro" id="IPR051648">
    <property type="entry name" value="CWI-Assembly_Regulator"/>
</dbReference>
<name>A0A401LZN3_9BACE</name>
<evidence type="ECO:0000256" key="3">
    <source>
        <dbReference type="ARBA" id="ARBA00023180"/>
    </source>
</evidence>
<comment type="subcellular location">
    <subcellularLocation>
        <location evidence="1">Cell envelope</location>
    </subcellularLocation>
</comment>
<evidence type="ECO:0000313" key="4">
    <source>
        <dbReference type="EMBL" id="GCB37009.1"/>
    </source>
</evidence>
<proteinExistence type="predicted"/>
<comment type="caution">
    <text evidence="4">The sequence shown here is derived from an EMBL/GenBank/DDBJ whole genome shotgun (WGS) entry which is preliminary data.</text>
</comment>
<dbReference type="OrthoDB" id="1098431at2"/>
<dbReference type="GO" id="GO:0030313">
    <property type="term" value="C:cell envelope"/>
    <property type="evidence" value="ECO:0007669"/>
    <property type="project" value="UniProtKB-SubCell"/>
</dbReference>
<dbReference type="PANTHER" id="PTHR31018:SF3">
    <property type="entry name" value="RECEPTOR PROTEIN-TYROSINE KINASE"/>
    <property type="match status" value="1"/>
</dbReference>
<evidence type="ECO:0000256" key="2">
    <source>
        <dbReference type="ARBA" id="ARBA00022729"/>
    </source>
</evidence>
<accession>A0A401LZN3</accession>
<dbReference type="PROSITE" id="PS51257">
    <property type="entry name" value="PROKAR_LIPOPROTEIN"/>
    <property type="match status" value="1"/>
</dbReference>
<keyword evidence="3" id="KW-0325">Glycoprotein</keyword>
<reference evidence="4 5" key="1">
    <citation type="submission" date="2018-10" db="EMBL/GenBank/DDBJ databases">
        <title>Draft Genome Sequence of Bacteroides sp. KCTC 15687.</title>
        <authorList>
            <person name="Yu S.Y."/>
            <person name="Kim J.S."/>
            <person name="Oh B.S."/>
            <person name="Park S.H."/>
            <person name="Kang S.W."/>
            <person name="Park J.E."/>
            <person name="Choi S.H."/>
            <person name="Han K.I."/>
            <person name="Lee K.C."/>
            <person name="Eom M.K."/>
            <person name="Suh M.K."/>
            <person name="Lee D.H."/>
            <person name="Yoon H."/>
            <person name="Kim B."/>
            <person name="Yang S.J."/>
            <person name="Lee J.S."/>
            <person name="Lee J.H."/>
        </authorList>
    </citation>
    <scope>NUCLEOTIDE SEQUENCE [LARGE SCALE GENOMIC DNA]</scope>
    <source>
        <strain evidence="4 5">KCTC 15687</strain>
    </source>
</reference>
<dbReference type="Proteomes" id="UP000288079">
    <property type="component" value="Unassembled WGS sequence"/>
</dbReference>
<dbReference type="RefSeq" id="WP_125042471.1">
    <property type="nucleotide sequence ID" value="NZ_BHWB01000018.1"/>
</dbReference>
<keyword evidence="2" id="KW-0732">Signal</keyword>
<keyword evidence="4" id="KW-0449">Lipoprotein</keyword>
<evidence type="ECO:0000256" key="1">
    <source>
        <dbReference type="ARBA" id="ARBA00004196"/>
    </source>
</evidence>
<dbReference type="EMBL" id="BHWB01000018">
    <property type="protein sequence ID" value="GCB37009.1"/>
    <property type="molecule type" value="Genomic_DNA"/>
</dbReference>
<dbReference type="SUPFAM" id="SSF52058">
    <property type="entry name" value="L domain-like"/>
    <property type="match status" value="1"/>
</dbReference>